<feature type="compositionally biased region" description="Polar residues" evidence="4">
    <location>
        <begin position="624"/>
        <end position="648"/>
    </location>
</feature>
<dbReference type="Proteomes" id="UP001165740">
    <property type="component" value="Chromosome 3"/>
</dbReference>
<organism evidence="5 6">
    <name type="scientific">Biomphalaria glabrata</name>
    <name type="common">Bloodfluke planorb</name>
    <name type="synonym">Freshwater snail</name>
    <dbReference type="NCBI Taxonomy" id="6526"/>
    <lineage>
        <taxon>Eukaryota</taxon>
        <taxon>Metazoa</taxon>
        <taxon>Spiralia</taxon>
        <taxon>Lophotrochozoa</taxon>
        <taxon>Mollusca</taxon>
        <taxon>Gastropoda</taxon>
        <taxon>Heterobranchia</taxon>
        <taxon>Euthyneura</taxon>
        <taxon>Panpulmonata</taxon>
        <taxon>Hygrophila</taxon>
        <taxon>Lymnaeoidea</taxon>
        <taxon>Planorbidae</taxon>
        <taxon>Biomphalaria</taxon>
    </lineage>
</organism>
<feature type="compositionally biased region" description="Polar residues" evidence="4">
    <location>
        <begin position="666"/>
        <end position="693"/>
    </location>
</feature>
<dbReference type="PANTHER" id="PTHR24173:SF74">
    <property type="entry name" value="ANKYRIN REPEAT DOMAIN-CONTAINING PROTEIN 16"/>
    <property type="match status" value="1"/>
</dbReference>
<gene>
    <name evidence="6" type="primary">LOC106064402</name>
</gene>
<feature type="region of interest" description="Disordered" evidence="4">
    <location>
        <begin position="606"/>
        <end position="710"/>
    </location>
</feature>
<dbReference type="InterPro" id="IPR036770">
    <property type="entry name" value="Ankyrin_rpt-contain_sf"/>
</dbReference>
<evidence type="ECO:0000313" key="6">
    <source>
        <dbReference type="RefSeq" id="XP_055880065.1"/>
    </source>
</evidence>
<dbReference type="PROSITE" id="PS50088">
    <property type="entry name" value="ANK_REPEAT"/>
    <property type="match status" value="2"/>
</dbReference>
<feature type="compositionally biased region" description="Basic and acidic residues" evidence="4">
    <location>
        <begin position="694"/>
        <end position="707"/>
    </location>
</feature>
<feature type="compositionally biased region" description="Low complexity" evidence="4">
    <location>
        <begin position="308"/>
        <end position="319"/>
    </location>
</feature>
<dbReference type="RefSeq" id="XP_055880065.1">
    <property type="nucleotide sequence ID" value="XM_056024090.1"/>
</dbReference>
<evidence type="ECO:0000256" key="3">
    <source>
        <dbReference type="PROSITE-ProRule" id="PRU00023"/>
    </source>
</evidence>
<reference evidence="6" key="1">
    <citation type="submission" date="2025-08" db="UniProtKB">
        <authorList>
            <consortium name="RefSeq"/>
        </authorList>
    </citation>
    <scope>IDENTIFICATION</scope>
</reference>
<dbReference type="PANTHER" id="PTHR24173">
    <property type="entry name" value="ANKYRIN REPEAT CONTAINING"/>
    <property type="match status" value="1"/>
</dbReference>
<dbReference type="InterPro" id="IPR002110">
    <property type="entry name" value="Ankyrin_rpt"/>
</dbReference>
<feature type="compositionally biased region" description="Basic residues" evidence="4">
    <location>
        <begin position="259"/>
        <end position="269"/>
    </location>
</feature>
<feature type="region of interest" description="Disordered" evidence="4">
    <location>
        <begin position="455"/>
        <end position="517"/>
    </location>
</feature>
<feature type="region of interest" description="Disordered" evidence="4">
    <location>
        <begin position="831"/>
        <end position="876"/>
    </location>
</feature>
<evidence type="ECO:0000313" key="5">
    <source>
        <dbReference type="Proteomes" id="UP001165740"/>
    </source>
</evidence>
<keyword evidence="2 3" id="KW-0040">ANK repeat</keyword>
<keyword evidence="5" id="KW-1185">Reference proteome</keyword>
<accession>A0A9W2ZYM0</accession>
<feature type="repeat" description="ANK" evidence="3">
    <location>
        <begin position="155"/>
        <end position="188"/>
    </location>
</feature>
<evidence type="ECO:0000256" key="4">
    <source>
        <dbReference type="SAM" id="MobiDB-lite"/>
    </source>
</evidence>
<evidence type="ECO:0000256" key="1">
    <source>
        <dbReference type="ARBA" id="ARBA00022737"/>
    </source>
</evidence>
<proteinExistence type="predicted"/>
<name>A0A9W2ZYM0_BIOGL</name>
<protein>
    <submittedName>
        <fullName evidence="6">Dentin sialophosphoprotein-like</fullName>
    </submittedName>
</protein>
<dbReference type="SUPFAM" id="SSF48403">
    <property type="entry name" value="Ankyrin repeat"/>
    <property type="match status" value="1"/>
</dbReference>
<sequence>MTSPKGETYHEQDVQHLFRAIRKGKGHLTRFMLAASNNALLNCWDKEGKTPLIECCYIKEEGTRDHMVRILKDAGADVNMKDRNGCTALIHACEQRCNDIVRILVQHCNINPDIEDIDGNTALIHSANVGNDVALELLVRNFRRLGLQVDHYNKAGYTALHVAARSGYLQCAKILAIKGKASLTIKDKNHQLTPLEWCLKQGYQKQEVEFLKPSAKFYRLAKLTTTMAKYRKKSTQESLLSSPGSPSSSPQKASEKPKSKMKGFLKKKHSTDDNTDDASNSKGSDSKFFDRFSSGKGDPQSGQKRIWSRSNKQRSFSSSDQPEDVHIEQSIKAALTHSRSHPTESANANGRLLLNQGHVSLSDEFGECDTDDLDISDSDSNIIRFCSPSEGDRSSAIYAEGGVYCGSNPASGVDNSRRNDSSSSSHYTEGGVYCGYTSTSSEVSLPYKSLQKEALGLRDQSTPRNDETTSPEATGDIDDDDSSDNDAEEDNDSSEEDEGEGEFCNDDVTVGDSPDNADVNETCLTFVAEEHENGETSKIHKDAIMISNATNKCGSQTASCRSDSASPVTEIETLEFHTKICPVPESTDSELKLPRKVNLHGETLQGHRSSLVSSASLPLPTPSKGQTTRPEPINSTLHKTPKLHSTNAAVGRDLSSPATEIEYLDLSSSPDDFNTTSVSKRTDTNFSKLTQNQSKKESTSSNRDTDRNNSISPITEIEYIENDTIPSKNNVLMSKTNVNQINWPLGTETSKSQGRKLNKTNNTKRDLESPMTEIEYFDWSTPVNSRSCTPAQIDSFGNGSKSQSHQRACAAMTSVYTSDLTMTDIDKANSSKYISEPQTVDSSAASRAPSTDSSEVSTLDNRLTPLQSSQRQSGLT</sequence>
<dbReference type="GeneID" id="106064402"/>
<dbReference type="AlphaFoldDB" id="A0A9W2ZYM0"/>
<dbReference type="OrthoDB" id="5406014at2759"/>
<feature type="compositionally biased region" description="Low complexity" evidence="4">
    <location>
        <begin position="609"/>
        <end position="618"/>
    </location>
</feature>
<feature type="region of interest" description="Disordered" evidence="4">
    <location>
        <begin position="234"/>
        <end position="326"/>
    </location>
</feature>
<feature type="region of interest" description="Disordered" evidence="4">
    <location>
        <begin position="407"/>
        <end position="429"/>
    </location>
</feature>
<dbReference type="PROSITE" id="PS50297">
    <property type="entry name" value="ANK_REP_REGION"/>
    <property type="match status" value="1"/>
</dbReference>
<dbReference type="SMART" id="SM00248">
    <property type="entry name" value="ANK"/>
    <property type="match status" value="4"/>
</dbReference>
<feature type="region of interest" description="Disordered" evidence="4">
    <location>
        <begin position="744"/>
        <end position="765"/>
    </location>
</feature>
<feature type="repeat" description="ANK" evidence="3">
    <location>
        <begin position="47"/>
        <end position="83"/>
    </location>
</feature>
<feature type="compositionally biased region" description="Low complexity" evidence="4">
    <location>
        <begin position="236"/>
        <end position="252"/>
    </location>
</feature>
<feature type="compositionally biased region" description="Polar residues" evidence="4">
    <location>
        <begin position="459"/>
        <end position="472"/>
    </location>
</feature>
<evidence type="ECO:0000256" key="2">
    <source>
        <dbReference type="ARBA" id="ARBA00023043"/>
    </source>
</evidence>
<dbReference type="Pfam" id="PF12796">
    <property type="entry name" value="Ank_2"/>
    <property type="match status" value="2"/>
</dbReference>
<feature type="compositionally biased region" description="Acidic residues" evidence="4">
    <location>
        <begin position="475"/>
        <end position="505"/>
    </location>
</feature>
<keyword evidence="1" id="KW-0677">Repeat</keyword>
<dbReference type="Gene3D" id="1.25.40.20">
    <property type="entry name" value="Ankyrin repeat-containing domain"/>
    <property type="match status" value="2"/>
</dbReference>